<dbReference type="HOGENOM" id="CLU_962364_0_0_11"/>
<accession>E6JYP2</accession>
<reference evidence="3 4" key="1">
    <citation type="submission" date="2010-12" db="EMBL/GenBank/DDBJ databases">
        <authorList>
            <person name="Muzny D."/>
            <person name="Qin X."/>
            <person name="Buhay C."/>
            <person name="Dugan-Rocha S."/>
            <person name="Ding Y."/>
            <person name="Chen G."/>
            <person name="Hawes A."/>
            <person name="Holder M."/>
            <person name="Jhangiani S."/>
            <person name="Johnson A."/>
            <person name="Khan Z."/>
            <person name="Li Z."/>
            <person name="Liu W."/>
            <person name="Liu X."/>
            <person name="Perez L."/>
            <person name="Shen H."/>
            <person name="Wang Q."/>
            <person name="Watt J."/>
            <person name="Xi L."/>
            <person name="Xin Y."/>
            <person name="Zhou J."/>
            <person name="Deng J."/>
            <person name="Jiang H."/>
            <person name="Liu Y."/>
            <person name="Qu J."/>
            <person name="Song X.-Z."/>
            <person name="Zhang L."/>
            <person name="Villasana D."/>
            <person name="Johnson A."/>
            <person name="Liu J."/>
            <person name="Liyanage D."/>
            <person name="Lorensuhewa L."/>
            <person name="Robinson T."/>
            <person name="Song A."/>
            <person name="Song B.-B."/>
            <person name="Dinh H."/>
            <person name="Thornton R."/>
            <person name="Coyle M."/>
            <person name="Francisco L."/>
            <person name="Jackson L."/>
            <person name="Javaid M."/>
            <person name="Korchina V."/>
            <person name="Kovar C."/>
            <person name="Mata R."/>
            <person name="Mathew T."/>
            <person name="Ngo R."/>
            <person name="Nguyen L."/>
            <person name="Nguyen N."/>
            <person name="Okwuonu G."/>
            <person name="Ongeri F."/>
            <person name="Pham C."/>
            <person name="Simmons D."/>
            <person name="Wilczek-Boney K."/>
            <person name="Hale W."/>
            <person name="Jakkamsetti A."/>
            <person name="Pham P."/>
            <person name="Ruth R."/>
            <person name="San Lucas F."/>
            <person name="Warren J."/>
            <person name="Zhang J."/>
            <person name="Zhao Z."/>
            <person name="Zhou C."/>
            <person name="Zhu D."/>
            <person name="Lee S."/>
            <person name="Bess C."/>
            <person name="Blankenburg K."/>
            <person name="Forbes L."/>
            <person name="Fu Q."/>
            <person name="Gubbala S."/>
            <person name="Hirani K."/>
            <person name="Jayaseelan J.C."/>
            <person name="Lara F."/>
            <person name="Munidasa M."/>
            <person name="Palculict T."/>
            <person name="Patil S."/>
            <person name="Pu L.-L."/>
            <person name="Saada N."/>
            <person name="Tang L."/>
            <person name="Weissenberger G."/>
            <person name="Zhu Y."/>
            <person name="Hemphill L."/>
            <person name="Shang Y."/>
            <person name="Youmans B."/>
            <person name="Ayvaz T."/>
            <person name="Ross M."/>
            <person name="Santibanez J."/>
            <person name="Aqrawi P."/>
            <person name="Gross S."/>
            <person name="Joshi V."/>
            <person name="Fowler G."/>
            <person name="Nazareth L."/>
            <person name="Reid J."/>
            <person name="Worley K."/>
            <person name="Petrosino J."/>
            <person name="Highlander S."/>
            <person name="Gibbs R."/>
        </authorList>
    </citation>
    <scope>NUCLEOTIDE SEQUENCE [LARGE SCALE GENOMIC DNA]</scope>
    <source>
        <strain evidence="3 4">DSM 10105</strain>
    </source>
</reference>
<gene>
    <name evidence="3" type="ORF">HMPREF0620_0058</name>
</gene>
<feature type="compositionally biased region" description="Basic and acidic residues" evidence="1">
    <location>
        <begin position="288"/>
        <end position="297"/>
    </location>
</feature>
<organism evidence="3 4">
    <name type="scientific">Parascardovia denticolens DSM 10105 = JCM 12538</name>
    <dbReference type="NCBI Taxonomy" id="864564"/>
    <lineage>
        <taxon>Bacteria</taxon>
        <taxon>Bacillati</taxon>
        <taxon>Actinomycetota</taxon>
        <taxon>Actinomycetes</taxon>
        <taxon>Bifidobacteriales</taxon>
        <taxon>Bifidobacteriaceae</taxon>
        <taxon>Parascardovia</taxon>
    </lineage>
</organism>
<dbReference type="EMBL" id="AEON01000001">
    <property type="protein sequence ID" value="EFT83053.1"/>
    <property type="molecule type" value="Genomic_DNA"/>
</dbReference>
<evidence type="ECO:0000313" key="4">
    <source>
        <dbReference type="Proteomes" id="UP000004946"/>
    </source>
</evidence>
<feature type="compositionally biased region" description="Basic and acidic residues" evidence="1">
    <location>
        <begin position="334"/>
        <end position="344"/>
    </location>
</feature>
<dbReference type="InterPro" id="IPR002123">
    <property type="entry name" value="Plipid/glycerol_acylTrfase"/>
</dbReference>
<dbReference type="GO" id="GO:0016746">
    <property type="term" value="F:acyltransferase activity"/>
    <property type="evidence" value="ECO:0007669"/>
    <property type="project" value="UniProtKB-KW"/>
</dbReference>
<feature type="domain" description="Phospholipid/glycerol acyltransferase" evidence="2">
    <location>
        <begin position="78"/>
        <end position="208"/>
    </location>
</feature>
<dbReference type="PATRIC" id="fig|864564.6.peg.1662"/>
<evidence type="ECO:0000313" key="3">
    <source>
        <dbReference type="EMBL" id="EFT83053.1"/>
    </source>
</evidence>
<name>E6JYP2_PARDN</name>
<keyword evidence="3" id="KW-0012">Acyltransferase</keyword>
<dbReference type="Pfam" id="PF01553">
    <property type="entry name" value="Acyltransferase"/>
    <property type="match status" value="1"/>
</dbReference>
<dbReference type="eggNOG" id="COG0204">
    <property type="taxonomic scope" value="Bacteria"/>
</dbReference>
<proteinExistence type="predicted"/>
<evidence type="ECO:0000256" key="1">
    <source>
        <dbReference type="SAM" id="MobiDB-lite"/>
    </source>
</evidence>
<dbReference type="Proteomes" id="UP000004946">
    <property type="component" value="Chromosome"/>
</dbReference>
<comment type="caution">
    <text evidence="3">The sequence shown here is derived from an EMBL/GenBank/DDBJ whole genome shotgun (WGS) entry which is preliminary data.</text>
</comment>
<keyword evidence="4" id="KW-1185">Reference proteome</keyword>
<sequence length="344" mass="38664">MIIGGDKHEVVMNIRHAIENKTPYKSVETEDPVIDRAVVRKMADDQIQFMRTRRFHFMNHAVRGVMSLIELIFSHSTTIEGLDKIKGMGGGVLVAPNHFNPLENLAVRKTLKKAGWKRPFVVSQALNLGMTGWVGMIFKYFDTIPIIKDHEFLSTTFPDALNRVFQGGDAVIIYPEEQMWFNYRRPRPGRHGVYDYAAALGVPIISLYTEAIDTGKPERSTKEFDKTHYVVHVLDTLYPDMSLPQAERSKALREADDAQKKAFFEEHFHMPIDAPFEVADIVGWHPERREDQEERKSGSPADASPVDGSETGASSANRVEANGSETDGPQAEKAPAEEAPKDAE</sequence>
<protein>
    <submittedName>
        <fullName evidence="3">Acyltransferase</fullName>
    </submittedName>
</protein>
<dbReference type="KEGG" id="pdo:PSDT_1515"/>
<feature type="region of interest" description="Disordered" evidence="1">
    <location>
        <begin position="288"/>
        <end position="344"/>
    </location>
</feature>
<keyword evidence="3" id="KW-0808">Transferase</keyword>
<evidence type="ECO:0000259" key="2">
    <source>
        <dbReference type="Pfam" id="PF01553"/>
    </source>
</evidence>
<dbReference type="AlphaFoldDB" id="E6JYP2"/>
<feature type="compositionally biased region" description="Polar residues" evidence="1">
    <location>
        <begin position="311"/>
        <end position="327"/>
    </location>
</feature>